<reference evidence="2 3" key="1">
    <citation type="journal article" date="2019" name="Int. J. Syst. Evol. Microbiol.">
        <title>The Global Catalogue of Microorganisms (GCM) 10K type strain sequencing project: providing services to taxonomists for standard genome sequencing and annotation.</title>
        <authorList>
            <consortium name="The Broad Institute Genomics Platform"/>
            <consortium name="The Broad Institute Genome Sequencing Center for Infectious Disease"/>
            <person name="Wu L."/>
            <person name="Ma J."/>
        </authorList>
    </citation>
    <scope>NUCLEOTIDE SEQUENCE [LARGE SCALE GENOMIC DNA]</scope>
    <source>
        <strain evidence="2 3">JCM 13022</strain>
    </source>
</reference>
<dbReference type="InterPro" id="IPR037401">
    <property type="entry name" value="SnoaL-like"/>
</dbReference>
<dbReference type="EMBL" id="BAAALM010000007">
    <property type="protein sequence ID" value="GAA1203654.1"/>
    <property type="molecule type" value="Genomic_DNA"/>
</dbReference>
<evidence type="ECO:0000259" key="1">
    <source>
        <dbReference type="Pfam" id="PF13577"/>
    </source>
</evidence>
<keyword evidence="3" id="KW-1185">Reference proteome</keyword>
<dbReference type="RefSeq" id="WP_253853047.1">
    <property type="nucleotide sequence ID" value="NZ_BAAALM010000007.1"/>
</dbReference>
<sequence>MTIATAADSEAARATLHRYARAVDTRDETALAEVFTTDIAFERVDGLREGRGTVLAFYRSVFAGPTVWSKHMITNVLVEPSGDDLAVTAYFQAVSRTADDAIAVFGEYDDLLVRRGDGLRIARKRIDVQQTFAVEPRDG</sequence>
<evidence type="ECO:0000313" key="3">
    <source>
        <dbReference type="Proteomes" id="UP001500467"/>
    </source>
</evidence>
<feature type="domain" description="SnoaL-like" evidence="1">
    <location>
        <begin position="5"/>
        <end position="124"/>
    </location>
</feature>
<dbReference type="Pfam" id="PF13577">
    <property type="entry name" value="SnoaL_4"/>
    <property type="match status" value="1"/>
</dbReference>
<gene>
    <name evidence="2" type="ORF">GCM10009675_21790</name>
</gene>
<proteinExistence type="predicted"/>
<dbReference type="CDD" id="cd00531">
    <property type="entry name" value="NTF2_like"/>
    <property type="match status" value="1"/>
</dbReference>
<dbReference type="SUPFAM" id="SSF54427">
    <property type="entry name" value="NTF2-like"/>
    <property type="match status" value="1"/>
</dbReference>
<name>A0ABN1VBG4_9PSEU</name>
<comment type="caution">
    <text evidence="2">The sequence shown here is derived from an EMBL/GenBank/DDBJ whole genome shotgun (WGS) entry which is preliminary data.</text>
</comment>
<dbReference type="Gene3D" id="3.10.450.50">
    <property type="match status" value="1"/>
</dbReference>
<dbReference type="InterPro" id="IPR032710">
    <property type="entry name" value="NTF2-like_dom_sf"/>
</dbReference>
<protein>
    <recommendedName>
        <fullName evidence="1">SnoaL-like domain-containing protein</fullName>
    </recommendedName>
</protein>
<organism evidence="2 3">
    <name type="scientific">Prauserella alba</name>
    <dbReference type="NCBI Taxonomy" id="176898"/>
    <lineage>
        <taxon>Bacteria</taxon>
        <taxon>Bacillati</taxon>
        <taxon>Actinomycetota</taxon>
        <taxon>Actinomycetes</taxon>
        <taxon>Pseudonocardiales</taxon>
        <taxon>Pseudonocardiaceae</taxon>
        <taxon>Prauserella</taxon>
    </lineage>
</organism>
<accession>A0ABN1VBG4</accession>
<dbReference type="Proteomes" id="UP001500467">
    <property type="component" value="Unassembled WGS sequence"/>
</dbReference>
<evidence type="ECO:0000313" key="2">
    <source>
        <dbReference type="EMBL" id="GAA1203654.1"/>
    </source>
</evidence>